<dbReference type="Pfam" id="PF07090">
    <property type="entry name" value="GATase1_like"/>
    <property type="match status" value="1"/>
</dbReference>
<dbReference type="PROSITE" id="PS50234">
    <property type="entry name" value="VWFA"/>
    <property type="match status" value="2"/>
</dbReference>
<feature type="transmembrane region" description="Helical" evidence="1">
    <location>
        <begin position="40"/>
        <end position="61"/>
    </location>
</feature>
<dbReference type="PANTHER" id="PTHR37947">
    <property type="entry name" value="BLL2462 PROTEIN"/>
    <property type="match status" value="1"/>
</dbReference>
<dbReference type="SUPFAM" id="SSF53300">
    <property type="entry name" value="vWA-like"/>
    <property type="match status" value="2"/>
</dbReference>
<keyword evidence="1" id="KW-0472">Membrane</keyword>
<name>A0A523Y534_UNCAE</name>
<dbReference type="EMBL" id="SOII01000003">
    <property type="protein sequence ID" value="TET86658.1"/>
    <property type="molecule type" value="Genomic_DNA"/>
</dbReference>
<evidence type="ECO:0000313" key="3">
    <source>
        <dbReference type="EMBL" id="TET86658.1"/>
    </source>
</evidence>
<dbReference type="PANTHER" id="PTHR37947:SF2">
    <property type="entry name" value="VON WILLEBRAND FACTOR TYPE A"/>
    <property type="match status" value="1"/>
</dbReference>
<sequence length="929" mass="104257">MFIQFSHPWFLLLGILLAFIWYISRRGHPLLSSGRRKIALLLRLLILTFLILALAGIKISLPTKDRTIFFLLDVSESINAQNRKTAQDYIKKSLKKMKEGDKAGIIVFARQAFVESLPQSRLEFSHLLTRVNADYTNIVAALELAVANFPQKGSKKIVLLSDGNQNRKEARVLLDSLTKKGIKVDILPLVSLEQEESLLEALIVPQRVKQGEELKIKVIAQSFQESSATLNLYCNNELLAKERIKLREGQNVFIFPHILNEGGFYTYKAVLQLYADTIAANNEVSGYTIVEGRPKLLLLTSQPEAISHFIHLLEKKEFQCEIRSVFNAPSSLDELQDYDACILDNISTFQLSQHQLSLFSRYIKDLGKGLIAVGGVNSFGLGGYQTTVLEEVLPVYAGIQQKLISPSLSLVLVMDKSGSMASESGQASASSKLSLAKKAALAVVNLLALHERIGVLSFDTEPQWTVPLQPTANKSDIFRQLSSLASGGGTSLFPALEEVFDKLKKEASMARHVIVLSDGLSSQGDFEKIIKEMAQEKITVSTVAIGEDTDLELMQDIAGWGKGKTYYTNNVESLPRIFTSEALRISRTLTVRESFVPIVSENSPILSSLDWQNVPSLEGYIITTPKQVSDVQLFSPRKDPLLVTWRYGLGRTAVFTSDLAGDWSKNWREWPEYSQFWERLINWVLPSEEETLFPLITVKEEKGVLIVDAIDQKGEFINFLSLKAHIVKPEDKEEIIFLDQTAPGRYLSSFYADEVGPYIISISDERREESGSSQIAGTIVPYSAEYRELTLNEPLLTQLSSETGGQVLKFEDNPFGKNRITFSDPQDIWPWLVLIASLLLLADIGMRTVSSQIGRLLLKEVSLGLKASIRFFSLSKAESLEKYTHLIEKRRKGQEEKEISGRASRSVDTDDNESYYRLLDHLARRREKE</sequence>
<keyword evidence="1" id="KW-0812">Transmembrane</keyword>
<dbReference type="InterPro" id="IPR010768">
    <property type="entry name" value="GATase1-like"/>
</dbReference>
<dbReference type="Gene3D" id="3.40.50.880">
    <property type="match status" value="1"/>
</dbReference>
<comment type="caution">
    <text evidence="3">The sequence shown here is derived from an EMBL/GenBank/DDBJ whole genome shotgun (WGS) entry which is preliminary data.</text>
</comment>
<protein>
    <submittedName>
        <fullName evidence="3">VWA domain-containing protein</fullName>
    </submittedName>
</protein>
<dbReference type="InterPro" id="IPR002035">
    <property type="entry name" value="VWF_A"/>
</dbReference>
<dbReference type="CDD" id="cd00198">
    <property type="entry name" value="vWFA"/>
    <property type="match status" value="1"/>
</dbReference>
<dbReference type="SMART" id="SM00327">
    <property type="entry name" value="VWA"/>
    <property type="match status" value="2"/>
</dbReference>
<dbReference type="Pfam" id="PF00092">
    <property type="entry name" value="VWA"/>
    <property type="match status" value="1"/>
</dbReference>
<evidence type="ECO:0000259" key="2">
    <source>
        <dbReference type="PROSITE" id="PS50234"/>
    </source>
</evidence>
<dbReference type="AlphaFoldDB" id="A0A523Y534"/>
<gene>
    <name evidence="3" type="ORF">E3J32_00030</name>
</gene>
<reference evidence="3 4" key="1">
    <citation type="submission" date="2019-03" db="EMBL/GenBank/DDBJ databases">
        <title>Metabolic potential of uncultured bacteria and archaea associated with petroleum seepage in deep-sea sediments.</title>
        <authorList>
            <person name="Dong X."/>
            <person name="Hubert C."/>
        </authorList>
    </citation>
    <scope>NUCLEOTIDE SEQUENCE [LARGE SCALE GENOMIC DNA]</scope>
    <source>
        <strain evidence="3">E29_bin25</strain>
    </source>
</reference>
<dbReference type="SUPFAM" id="SSF52317">
    <property type="entry name" value="Class I glutamine amidotransferase-like"/>
    <property type="match status" value="1"/>
</dbReference>
<dbReference type="Pfam" id="PF13519">
    <property type="entry name" value="VWA_2"/>
    <property type="match status" value="1"/>
</dbReference>
<feature type="domain" description="VWFA" evidence="2">
    <location>
        <begin position="409"/>
        <end position="582"/>
    </location>
</feature>
<dbReference type="InterPro" id="IPR036465">
    <property type="entry name" value="vWFA_dom_sf"/>
</dbReference>
<evidence type="ECO:0000256" key="1">
    <source>
        <dbReference type="SAM" id="Phobius"/>
    </source>
</evidence>
<organism evidence="3 4">
    <name type="scientific">Aerophobetes bacterium</name>
    <dbReference type="NCBI Taxonomy" id="2030807"/>
    <lineage>
        <taxon>Bacteria</taxon>
        <taxon>Candidatus Aerophobota</taxon>
    </lineage>
</organism>
<dbReference type="Gene3D" id="3.40.50.410">
    <property type="entry name" value="von Willebrand factor, type A domain"/>
    <property type="match status" value="2"/>
</dbReference>
<feature type="non-terminal residue" evidence="3">
    <location>
        <position position="929"/>
    </location>
</feature>
<proteinExistence type="predicted"/>
<keyword evidence="1" id="KW-1133">Transmembrane helix</keyword>
<feature type="transmembrane region" description="Helical" evidence="1">
    <location>
        <begin position="6"/>
        <end position="24"/>
    </location>
</feature>
<accession>A0A523Y534</accession>
<evidence type="ECO:0000313" key="4">
    <source>
        <dbReference type="Proteomes" id="UP000315669"/>
    </source>
</evidence>
<feature type="domain" description="VWFA" evidence="2">
    <location>
        <begin position="67"/>
        <end position="202"/>
    </location>
</feature>
<dbReference type="Proteomes" id="UP000315669">
    <property type="component" value="Unassembled WGS sequence"/>
</dbReference>
<dbReference type="InterPro" id="IPR029062">
    <property type="entry name" value="Class_I_gatase-like"/>
</dbReference>